<dbReference type="Pfam" id="PF09314">
    <property type="entry name" value="DUF1972"/>
    <property type="match status" value="1"/>
</dbReference>
<feature type="domain" description="Glycosyl transferase family 1" evidence="1">
    <location>
        <begin position="193"/>
        <end position="331"/>
    </location>
</feature>
<sequence length="395" mass="43691">MRLAILGTRGIPARYGGFETFAEELALRLVARGTEVTVYCEANGTDQPREYRGIRLVHIPATACGPLTTVLFDLRCLWHARNSYDVVYMLGYGAAPFCLIPQVWGTDVWLNVDGIEWARGKWNSAAKLYFKMMEWLSTWVPDRIIADADGIRAHLESRHRLSSPCSVIPYGAPVAVVPPDASLLRKWNLEPGGYYLVVARIEPENHVREIIEGYRAHETQIPLVVVGNHMVTTDYARKLRPLAGSRVRLVGGVYDREELRALRYHARACFHGHSVGGTNPSLLEALGCGSLIIAHDNIFNREVVGDIGFYFSSSSTIPALLKGVESLTAPEKAALAGKARARIREKYDWGAIAEQYLDLIEMHCGERRGDVLLSGAIPAEKKAGISAGLGRRNLT</sequence>
<accession>Q39TM6</accession>
<dbReference type="SUPFAM" id="SSF53756">
    <property type="entry name" value="UDP-Glycosyltransferase/glycogen phosphorylase"/>
    <property type="match status" value="1"/>
</dbReference>
<keyword evidence="4" id="KW-1185">Reference proteome</keyword>
<evidence type="ECO:0000259" key="1">
    <source>
        <dbReference type="Pfam" id="PF00534"/>
    </source>
</evidence>
<dbReference type="Gene3D" id="3.40.50.2000">
    <property type="entry name" value="Glycogen Phosphorylase B"/>
    <property type="match status" value="2"/>
</dbReference>
<dbReference type="InterPro" id="IPR001296">
    <property type="entry name" value="Glyco_trans_1"/>
</dbReference>
<dbReference type="HOGENOM" id="CLU_009583_3_0_7"/>
<dbReference type="Pfam" id="PF00534">
    <property type="entry name" value="Glycos_transf_1"/>
    <property type="match status" value="1"/>
</dbReference>
<organism evidence="3 4">
    <name type="scientific">Geobacter metallireducens (strain ATCC 53774 / DSM 7210 / GS-15)</name>
    <dbReference type="NCBI Taxonomy" id="269799"/>
    <lineage>
        <taxon>Bacteria</taxon>
        <taxon>Pseudomonadati</taxon>
        <taxon>Thermodesulfobacteriota</taxon>
        <taxon>Desulfuromonadia</taxon>
        <taxon>Geobacterales</taxon>
        <taxon>Geobacteraceae</taxon>
        <taxon>Geobacter</taxon>
    </lineage>
</organism>
<dbReference type="CAZy" id="GT4">
    <property type="family name" value="Glycosyltransferase Family 4"/>
</dbReference>
<evidence type="ECO:0000313" key="3">
    <source>
        <dbReference type="EMBL" id="ABB32398.1"/>
    </source>
</evidence>
<dbReference type="eggNOG" id="COG0438">
    <property type="taxonomic scope" value="Bacteria"/>
</dbReference>
<dbReference type="STRING" id="269799.Gmet_2169"/>
<dbReference type="Proteomes" id="UP000007073">
    <property type="component" value="Chromosome"/>
</dbReference>
<dbReference type="GO" id="GO:0016757">
    <property type="term" value="F:glycosyltransferase activity"/>
    <property type="evidence" value="ECO:0007669"/>
    <property type="project" value="InterPro"/>
</dbReference>
<dbReference type="EMBL" id="CP000148">
    <property type="protein sequence ID" value="ABB32398.1"/>
    <property type="molecule type" value="Genomic_DNA"/>
</dbReference>
<name>Q39TM6_GEOMG</name>
<dbReference type="AlphaFoldDB" id="Q39TM6"/>
<keyword evidence="3" id="KW-0808">Transferase</keyword>
<dbReference type="RefSeq" id="WP_011365927.1">
    <property type="nucleotide sequence ID" value="NC_007517.1"/>
</dbReference>
<dbReference type="PANTHER" id="PTHR46401:SF8">
    <property type="entry name" value="BLL6006 PROTEIN"/>
    <property type="match status" value="1"/>
</dbReference>
<dbReference type="KEGG" id="gme:Gmet_2169"/>
<evidence type="ECO:0000313" key="4">
    <source>
        <dbReference type="Proteomes" id="UP000007073"/>
    </source>
</evidence>
<reference evidence="3 4" key="2">
    <citation type="journal article" date="2009" name="BMC Microbiol.">
        <title>The genome sequence of Geobacter metallireducens: features of metabolism, physiology and regulation common and dissimilar to Geobacter sulfurreducens.</title>
        <authorList>
            <person name="Aklujkar M."/>
            <person name="Krushkal J."/>
            <person name="DiBartolo G."/>
            <person name="Lapidus A."/>
            <person name="Land M.L."/>
            <person name="Lovley D.R."/>
        </authorList>
    </citation>
    <scope>NUCLEOTIDE SEQUENCE [LARGE SCALE GENOMIC DNA]</scope>
    <source>
        <strain evidence="4">ATCC 53774 / DSM 7210 / GS-15</strain>
    </source>
</reference>
<feature type="domain" description="DUF1972" evidence="2">
    <location>
        <begin position="4"/>
        <end position="172"/>
    </location>
</feature>
<proteinExistence type="predicted"/>
<reference evidence="3 4" key="1">
    <citation type="submission" date="2005-10" db="EMBL/GenBank/DDBJ databases">
        <title>Complete sequence of Geobacter metallireducens GS-15.</title>
        <authorList>
            <consortium name="US DOE Joint Genome Institute"/>
            <person name="Copeland A."/>
            <person name="Lucas S."/>
            <person name="Lapidus A."/>
            <person name="Barry K."/>
            <person name="Detter J.C."/>
            <person name="Glavina T."/>
            <person name="Hammon N."/>
            <person name="Israni S."/>
            <person name="Pitluck S."/>
            <person name="Di Bartolo G."/>
            <person name="Chain P."/>
            <person name="Schmutz J."/>
            <person name="Larimer F."/>
            <person name="Land M."/>
            <person name="Kyrpides N."/>
            <person name="Ivanova N."/>
            <person name="Richardson P."/>
        </authorList>
    </citation>
    <scope>NUCLEOTIDE SEQUENCE [LARGE SCALE GENOMIC DNA]</scope>
    <source>
        <strain evidence="4">ATCC 53774 / DSM 7210 / GS-15</strain>
    </source>
</reference>
<dbReference type="PANTHER" id="PTHR46401">
    <property type="entry name" value="GLYCOSYLTRANSFERASE WBBK-RELATED"/>
    <property type="match status" value="1"/>
</dbReference>
<evidence type="ECO:0000259" key="2">
    <source>
        <dbReference type="Pfam" id="PF09314"/>
    </source>
</evidence>
<gene>
    <name evidence="3" type="ordered locus">Gmet_2169</name>
</gene>
<protein>
    <submittedName>
        <fullName evidence="3">Glycosyltransferase</fullName>
    </submittedName>
</protein>
<dbReference type="InterPro" id="IPR015393">
    <property type="entry name" value="DUF1972"/>
</dbReference>